<protein>
    <submittedName>
        <fullName evidence="1">Uncharacterized protein</fullName>
    </submittedName>
</protein>
<reference evidence="1" key="1">
    <citation type="submission" date="2023-06" db="EMBL/GenBank/DDBJ databases">
        <title>Survivors Of The Sea: Transcriptome response of Skeletonema marinoi to long-term dormancy.</title>
        <authorList>
            <person name="Pinder M.I.M."/>
            <person name="Kourtchenko O."/>
            <person name="Robertson E.K."/>
            <person name="Larsson T."/>
            <person name="Maumus F."/>
            <person name="Osuna-Cruz C.M."/>
            <person name="Vancaester E."/>
            <person name="Stenow R."/>
            <person name="Vandepoele K."/>
            <person name="Ploug H."/>
            <person name="Bruchert V."/>
            <person name="Godhe A."/>
            <person name="Topel M."/>
        </authorList>
    </citation>
    <scope>NUCLEOTIDE SEQUENCE</scope>
    <source>
        <strain evidence="1">R05AC</strain>
    </source>
</reference>
<comment type="caution">
    <text evidence="1">The sequence shown here is derived from an EMBL/GenBank/DDBJ whole genome shotgun (WGS) entry which is preliminary data.</text>
</comment>
<sequence length="280" mass="31597">MYEIFGQNLSRCCTELEELSIVNTGIVRGENTPMYSVGLASALVSTLKRRKDMIRKFDYEVYGRPLLFNRFGVGANTDIIRKTNCDVFSAVLQSTKLEQLCIKCSAGPYRDLVRAATICKAENGSREKKSSSIRDLSILCLETRECNGNYIMHPVGPLLDHFSDCKCLQTLYLTLPKPCWRESQTLEALTNLLTNKPELLRVGLSFSGLDDREGKVLEYLSGILAQLALGSVNIFDFGGLLNVDEARLLKLIQGMEKLGFDVRRNRLHAAIRFQRSERRE</sequence>
<gene>
    <name evidence="1" type="ORF">QTG54_013721</name>
</gene>
<evidence type="ECO:0000313" key="2">
    <source>
        <dbReference type="Proteomes" id="UP001224775"/>
    </source>
</evidence>
<organism evidence="1 2">
    <name type="scientific">Skeletonema marinoi</name>
    <dbReference type="NCBI Taxonomy" id="267567"/>
    <lineage>
        <taxon>Eukaryota</taxon>
        <taxon>Sar</taxon>
        <taxon>Stramenopiles</taxon>
        <taxon>Ochrophyta</taxon>
        <taxon>Bacillariophyta</taxon>
        <taxon>Coscinodiscophyceae</taxon>
        <taxon>Thalassiosirophycidae</taxon>
        <taxon>Thalassiosirales</taxon>
        <taxon>Skeletonemataceae</taxon>
        <taxon>Skeletonema</taxon>
        <taxon>Skeletonema marinoi-dohrnii complex</taxon>
    </lineage>
</organism>
<dbReference type="AlphaFoldDB" id="A0AAD8XY36"/>
<keyword evidence="2" id="KW-1185">Reference proteome</keyword>
<accession>A0AAD8XY36</accession>
<name>A0AAD8XY36_9STRA</name>
<dbReference type="Proteomes" id="UP001224775">
    <property type="component" value="Unassembled WGS sequence"/>
</dbReference>
<dbReference type="EMBL" id="JATAAI010000033">
    <property type="protein sequence ID" value="KAK1735558.1"/>
    <property type="molecule type" value="Genomic_DNA"/>
</dbReference>
<evidence type="ECO:0000313" key="1">
    <source>
        <dbReference type="EMBL" id="KAK1735558.1"/>
    </source>
</evidence>
<proteinExistence type="predicted"/>